<dbReference type="Proteomes" id="UP000319257">
    <property type="component" value="Unassembled WGS sequence"/>
</dbReference>
<evidence type="ECO:0000313" key="2">
    <source>
        <dbReference type="EMBL" id="TPX11771.1"/>
    </source>
</evidence>
<keyword evidence="1" id="KW-0472">Membrane</keyword>
<dbReference type="AlphaFoldDB" id="A0A507B3Z3"/>
<gene>
    <name evidence="2" type="ORF">E0L32_007508</name>
</gene>
<keyword evidence="1" id="KW-1133">Transmembrane helix</keyword>
<dbReference type="EMBL" id="SKBQ01000046">
    <property type="protein sequence ID" value="TPX11771.1"/>
    <property type="molecule type" value="Genomic_DNA"/>
</dbReference>
<dbReference type="RefSeq" id="XP_030993482.1">
    <property type="nucleotide sequence ID" value="XM_031142260.1"/>
</dbReference>
<evidence type="ECO:0000313" key="3">
    <source>
        <dbReference type="Proteomes" id="UP000319257"/>
    </source>
</evidence>
<keyword evidence="1" id="KW-0812">Transmembrane</keyword>
<feature type="transmembrane region" description="Helical" evidence="1">
    <location>
        <begin position="89"/>
        <end position="112"/>
    </location>
</feature>
<keyword evidence="3" id="KW-1185">Reference proteome</keyword>
<organism evidence="2 3">
    <name type="scientific">Thyridium curvatum</name>
    <dbReference type="NCBI Taxonomy" id="1093900"/>
    <lineage>
        <taxon>Eukaryota</taxon>
        <taxon>Fungi</taxon>
        <taxon>Dikarya</taxon>
        <taxon>Ascomycota</taxon>
        <taxon>Pezizomycotina</taxon>
        <taxon>Sordariomycetes</taxon>
        <taxon>Sordariomycetidae</taxon>
        <taxon>Thyridiales</taxon>
        <taxon>Thyridiaceae</taxon>
        <taxon>Thyridium</taxon>
    </lineage>
</organism>
<name>A0A507B3Z3_9PEZI</name>
<proteinExistence type="predicted"/>
<protein>
    <submittedName>
        <fullName evidence="2">Uncharacterized protein</fullName>
    </submittedName>
</protein>
<reference evidence="2 3" key="1">
    <citation type="submission" date="2019-06" db="EMBL/GenBank/DDBJ databases">
        <title>Draft genome sequence of the filamentous fungus Phialemoniopsis curvata isolated from diesel fuel.</title>
        <authorList>
            <person name="Varaljay V.A."/>
            <person name="Lyon W.J."/>
            <person name="Crouch A.L."/>
            <person name="Drake C.E."/>
            <person name="Hollomon J.M."/>
            <person name="Nadeau L.J."/>
            <person name="Nunn H.S."/>
            <person name="Stevenson B.S."/>
            <person name="Bojanowski C.L."/>
            <person name="Crookes-Goodson W.J."/>
        </authorList>
    </citation>
    <scope>NUCLEOTIDE SEQUENCE [LARGE SCALE GENOMIC DNA]</scope>
    <source>
        <strain evidence="2 3">D216</strain>
    </source>
</reference>
<accession>A0A507B3Z3</accession>
<evidence type="ECO:0000256" key="1">
    <source>
        <dbReference type="SAM" id="Phobius"/>
    </source>
</evidence>
<comment type="caution">
    <text evidence="2">The sequence shown here is derived from an EMBL/GenBank/DDBJ whole genome shotgun (WGS) entry which is preliminary data.</text>
</comment>
<sequence length="427" mass="48580">MGGAECPPLSDDAISPIPETCRLQATRRKPFCEVVGGSAWDSETTLVSSDTHGEAGGRLGTQRPVGRPVYTCDRNVLGLTKMKFPSRKVALVILSSAIWCLVAMPALMFWGLSPCSWSITSYIYGARCDLWSSNYLRYRVLEDKYPLNISAPCCSWHTVMAGSHDVGYLHVFQYADTVALSEALRDVQKGAIEGNKTNPSEPSWVPGLKALAAAVQFSDLRFSTEFLRLNSYSKSRKFFANLLHSLVVAERQFALTANTTKEADRYRETYGLVHHHCIEFFDQMKEILSRLSSSTRPGGHKTELLDMPFHEMGSFMERNGKTYAEKAQTDWRVPPKGKEQIRDIQPLYEPLIEAIASRERYRALLDNMWARALNAEEEWQKIEQQFYKRTAMHRVEHSLEFILDLRLFVGDIIQRLEDILEPEKTTH</sequence>
<dbReference type="GeneID" id="41974955"/>
<dbReference type="InParanoid" id="A0A507B3Z3"/>